<dbReference type="EMBL" id="JACVVK020000066">
    <property type="protein sequence ID" value="KAK7496591.1"/>
    <property type="molecule type" value="Genomic_DNA"/>
</dbReference>
<comment type="caution">
    <text evidence="1">The sequence shown here is derived from an EMBL/GenBank/DDBJ whole genome shotgun (WGS) entry which is preliminary data.</text>
</comment>
<gene>
    <name evidence="1" type="ORF">BaRGS_00012243</name>
</gene>
<sequence>MENPEIGHMSEVHCDNEAIGVSRVLCIRAKHGRRRVVCEDCIRDVSRAVSRMSRHSNGRKRCNHRELTMNKTVTSKRHHRLLVTDNYTAFVTTVHCHNSPLILAVKPPSPCQSLKRVISPYNKPLMCLVGLEAETFQTFPVSSDVLVQHSAAQDLLPKAAGECNAEPKSRVSAILPVLFGAPVRKAAIMAAEKLRVTLAVILQL</sequence>
<organism evidence="1 2">
    <name type="scientific">Batillaria attramentaria</name>
    <dbReference type="NCBI Taxonomy" id="370345"/>
    <lineage>
        <taxon>Eukaryota</taxon>
        <taxon>Metazoa</taxon>
        <taxon>Spiralia</taxon>
        <taxon>Lophotrochozoa</taxon>
        <taxon>Mollusca</taxon>
        <taxon>Gastropoda</taxon>
        <taxon>Caenogastropoda</taxon>
        <taxon>Sorbeoconcha</taxon>
        <taxon>Cerithioidea</taxon>
        <taxon>Batillariidae</taxon>
        <taxon>Batillaria</taxon>
    </lineage>
</organism>
<evidence type="ECO:0000313" key="2">
    <source>
        <dbReference type="Proteomes" id="UP001519460"/>
    </source>
</evidence>
<name>A0ABD0LBT7_9CAEN</name>
<dbReference type="AlphaFoldDB" id="A0ABD0LBT7"/>
<reference evidence="1 2" key="1">
    <citation type="journal article" date="2023" name="Sci. Data">
        <title>Genome assembly of the Korean intertidal mud-creeper Batillaria attramentaria.</title>
        <authorList>
            <person name="Patra A.K."/>
            <person name="Ho P.T."/>
            <person name="Jun S."/>
            <person name="Lee S.J."/>
            <person name="Kim Y."/>
            <person name="Won Y.J."/>
        </authorList>
    </citation>
    <scope>NUCLEOTIDE SEQUENCE [LARGE SCALE GENOMIC DNA]</scope>
    <source>
        <strain evidence="1">Wonlab-2016</strain>
    </source>
</reference>
<keyword evidence="2" id="KW-1185">Reference proteome</keyword>
<protein>
    <submittedName>
        <fullName evidence="1">Uncharacterized protein</fullName>
    </submittedName>
</protein>
<proteinExistence type="predicted"/>
<dbReference type="Proteomes" id="UP001519460">
    <property type="component" value="Unassembled WGS sequence"/>
</dbReference>
<accession>A0ABD0LBT7</accession>
<evidence type="ECO:0000313" key="1">
    <source>
        <dbReference type="EMBL" id="KAK7496591.1"/>
    </source>
</evidence>